<evidence type="ECO:0000259" key="2">
    <source>
        <dbReference type="Pfam" id="PF01243"/>
    </source>
</evidence>
<dbReference type="Proteomes" id="UP000663792">
    <property type="component" value="Unassembled WGS sequence"/>
</dbReference>
<evidence type="ECO:0000313" key="4">
    <source>
        <dbReference type="Proteomes" id="UP000663792"/>
    </source>
</evidence>
<protein>
    <submittedName>
        <fullName evidence="3">TIGR03668 family PPOX class F420-dependent oxidoreductase</fullName>
    </submittedName>
</protein>
<name>A0A938YFE4_9ACTN</name>
<evidence type="ECO:0000256" key="1">
    <source>
        <dbReference type="ARBA" id="ARBA00023002"/>
    </source>
</evidence>
<dbReference type="GO" id="GO:0005829">
    <property type="term" value="C:cytosol"/>
    <property type="evidence" value="ECO:0007669"/>
    <property type="project" value="TreeGrafter"/>
</dbReference>
<dbReference type="AlphaFoldDB" id="A0A938YFE4"/>
<dbReference type="EMBL" id="JAERWK010000021">
    <property type="protein sequence ID" value="MBM9468874.1"/>
    <property type="molecule type" value="Genomic_DNA"/>
</dbReference>
<comment type="caution">
    <text evidence="3">The sequence shown here is derived from an EMBL/GenBank/DDBJ whole genome shotgun (WGS) entry which is preliminary data.</text>
</comment>
<sequence length="144" mass="15668">MRLHPPDCRHRFADARVARLATVTPDGAPFLVPVTVAVLADDAAPAGAAVVFAVDDKPKRTRELRRLEHLAAEPRAAFLVDSYDEDWSRLWWVRADTVTTVLTAGPRREAALAALVGRYPQLAGSGFGAVVWAVVQRWSGWAAA</sequence>
<dbReference type="InterPro" id="IPR052019">
    <property type="entry name" value="F420H2_bilvrd_red/Heme_oxyg"/>
</dbReference>
<dbReference type="Gene3D" id="2.30.110.10">
    <property type="entry name" value="Electron Transport, Fmn-binding Protein, Chain A"/>
    <property type="match status" value="1"/>
</dbReference>
<feature type="domain" description="Pyridoxamine 5'-phosphate oxidase N-terminal" evidence="2">
    <location>
        <begin position="8"/>
        <end position="141"/>
    </location>
</feature>
<dbReference type="PANTHER" id="PTHR35176">
    <property type="entry name" value="HEME OXYGENASE HI_0854-RELATED"/>
    <property type="match status" value="1"/>
</dbReference>
<dbReference type="PANTHER" id="PTHR35176:SF2">
    <property type="entry name" value="F420H(2)-DEPENDENT REDUCTASE RV1155"/>
    <property type="match status" value="1"/>
</dbReference>
<keyword evidence="4" id="KW-1185">Reference proteome</keyword>
<dbReference type="SUPFAM" id="SSF50475">
    <property type="entry name" value="FMN-binding split barrel"/>
    <property type="match status" value="1"/>
</dbReference>
<dbReference type="RefSeq" id="WP_205261827.1">
    <property type="nucleotide sequence ID" value="NZ_JAERWK010000021.1"/>
</dbReference>
<reference evidence="3" key="1">
    <citation type="submission" date="2021-01" db="EMBL/GenBank/DDBJ databases">
        <title>YIM 132084 draft genome.</title>
        <authorList>
            <person name="An D."/>
        </authorList>
    </citation>
    <scope>NUCLEOTIDE SEQUENCE</scope>
    <source>
        <strain evidence="3">YIM 132084</strain>
    </source>
</reference>
<gene>
    <name evidence="3" type="ORF">JL106_16440</name>
</gene>
<dbReference type="GO" id="GO:0016627">
    <property type="term" value="F:oxidoreductase activity, acting on the CH-CH group of donors"/>
    <property type="evidence" value="ECO:0007669"/>
    <property type="project" value="TreeGrafter"/>
</dbReference>
<keyword evidence="1" id="KW-0560">Oxidoreductase</keyword>
<dbReference type="Pfam" id="PF01243">
    <property type="entry name" value="PNPOx_N"/>
    <property type="match status" value="1"/>
</dbReference>
<accession>A0A938YFE4</accession>
<dbReference type="InterPro" id="IPR012349">
    <property type="entry name" value="Split_barrel_FMN-bd"/>
</dbReference>
<dbReference type="InterPro" id="IPR011576">
    <property type="entry name" value="Pyridox_Oxase_N"/>
</dbReference>
<organism evidence="3 4">
    <name type="scientific">Nakamurella leprariae</name>
    <dbReference type="NCBI Taxonomy" id="2803911"/>
    <lineage>
        <taxon>Bacteria</taxon>
        <taxon>Bacillati</taxon>
        <taxon>Actinomycetota</taxon>
        <taxon>Actinomycetes</taxon>
        <taxon>Nakamurellales</taxon>
        <taxon>Nakamurellaceae</taxon>
        <taxon>Nakamurella</taxon>
    </lineage>
</organism>
<proteinExistence type="predicted"/>
<dbReference type="InterPro" id="IPR019967">
    <property type="entry name" value="F420-dep_enz_PPOX_Rv0121"/>
</dbReference>
<dbReference type="GO" id="GO:0070967">
    <property type="term" value="F:coenzyme F420 binding"/>
    <property type="evidence" value="ECO:0007669"/>
    <property type="project" value="TreeGrafter"/>
</dbReference>
<evidence type="ECO:0000313" key="3">
    <source>
        <dbReference type="EMBL" id="MBM9468874.1"/>
    </source>
</evidence>
<dbReference type="NCBIfam" id="TIGR03668">
    <property type="entry name" value="Rv0121_F420"/>
    <property type="match status" value="1"/>
</dbReference>